<comment type="caution">
    <text evidence="2">The sequence shown here is derived from an EMBL/GenBank/DDBJ whole genome shotgun (WGS) entry which is preliminary data.</text>
</comment>
<dbReference type="Gene3D" id="3.40.50.2000">
    <property type="entry name" value="Glycogen Phosphorylase B"/>
    <property type="match status" value="2"/>
</dbReference>
<reference evidence="3" key="1">
    <citation type="submission" date="2017-09" db="EMBL/GenBank/DDBJ databases">
        <title>Depth-based differentiation of microbial function through sediment-hosted aquifers and enrichment of novel symbionts in the deep terrestrial subsurface.</title>
        <authorList>
            <person name="Probst A.J."/>
            <person name="Ladd B."/>
            <person name="Jarett J.K."/>
            <person name="Geller-Mcgrath D.E."/>
            <person name="Sieber C.M.K."/>
            <person name="Emerson J.B."/>
            <person name="Anantharaman K."/>
            <person name="Thomas B.C."/>
            <person name="Malmstrom R."/>
            <person name="Stieglmeier M."/>
            <person name="Klingl A."/>
            <person name="Woyke T."/>
            <person name="Ryan C.M."/>
            <person name="Banfield J.F."/>
        </authorList>
    </citation>
    <scope>NUCLEOTIDE SEQUENCE [LARGE SCALE GENOMIC DNA]</scope>
</reference>
<sequence>MLSQKTILYIAGAKPTYPRNANALRMLRKSFTVREITSSTSAYWQRFFLIGVKFLLTRKRDVDVIYIGFMGQPIVFLVRLFTRKPIVFDVFISLYDSICLERQSFKPSSLIGIFLHWLDKKSCQLSSFVICDTKTYANWFVRTFQLDPKCIGHFYICADASIFHPLPKKRDDDRFVVEFHGGYIPLQGVKYIIRAAEILMPHHDIYFTFLGAGRDLSKAKKLVEDLKLKNITFFDRFVPLSEVPQFISDADVALGIFGTTGKTLRVIPNKAYEGMACRRAVINANSAAAREIFTDGENVLLVPEGDPEKLAEAILKLKHDDNLRGSIAESGYKLFQDVCDDSKRTQQLKSFVEKACS</sequence>
<evidence type="ECO:0000313" key="3">
    <source>
        <dbReference type="Proteomes" id="UP000228635"/>
    </source>
</evidence>
<dbReference type="PANTHER" id="PTHR12526">
    <property type="entry name" value="GLYCOSYLTRANSFERASE"/>
    <property type="match status" value="1"/>
</dbReference>
<dbReference type="InterPro" id="IPR001296">
    <property type="entry name" value="Glyco_trans_1"/>
</dbReference>
<evidence type="ECO:0000259" key="1">
    <source>
        <dbReference type="Pfam" id="PF00534"/>
    </source>
</evidence>
<feature type="domain" description="Glycosyl transferase family 1" evidence="1">
    <location>
        <begin position="170"/>
        <end position="333"/>
    </location>
</feature>
<dbReference type="PANTHER" id="PTHR12526:SF622">
    <property type="entry name" value="GLYCOSYLTRANSFERASE (GROUP I)"/>
    <property type="match status" value="1"/>
</dbReference>
<gene>
    <name evidence="2" type="ORF">COU08_02445</name>
</gene>
<dbReference type="AlphaFoldDB" id="A0A2M6WI21"/>
<dbReference type="GO" id="GO:0016757">
    <property type="term" value="F:glycosyltransferase activity"/>
    <property type="evidence" value="ECO:0007669"/>
    <property type="project" value="InterPro"/>
</dbReference>
<dbReference type="EMBL" id="PFBA01000023">
    <property type="protein sequence ID" value="PIT92430.1"/>
    <property type="molecule type" value="Genomic_DNA"/>
</dbReference>
<name>A0A2M6WI21_9BACT</name>
<organism evidence="2 3">
    <name type="scientific">Candidatus Harrisonbacteria bacterium CG10_big_fil_rev_8_21_14_0_10_42_17</name>
    <dbReference type="NCBI Taxonomy" id="1974584"/>
    <lineage>
        <taxon>Bacteria</taxon>
        <taxon>Candidatus Harrisoniibacteriota</taxon>
    </lineage>
</organism>
<protein>
    <recommendedName>
        <fullName evidence="1">Glycosyl transferase family 1 domain-containing protein</fullName>
    </recommendedName>
</protein>
<dbReference type="SUPFAM" id="SSF53756">
    <property type="entry name" value="UDP-Glycosyltransferase/glycogen phosphorylase"/>
    <property type="match status" value="1"/>
</dbReference>
<dbReference type="Proteomes" id="UP000228635">
    <property type="component" value="Unassembled WGS sequence"/>
</dbReference>
<dbReference type="Pfam" id="PF00534">
    <property type="entry name" value="Glycos_transf_1"/>
    <property type="match status" value="1"/>
</dbReference>
<proteinExistence type="predicted"/>
<evidence type="ECO:0000313" key="2">
    <source>
        <dbReference type="EMBL" id="PIT92430.1"/>
    </source>
</evidence>
<dbReference type="CDD" id="cd03794">
    <property type="entry name" value="GT4_WbuB-like"/>
    <property type="match status" value="1"/>
</dbReference>
<accession>A0A2M6WI21</accession>